<evidence type="ECO:0000313" key="2">
    <source>
        <dbReference type="Proteomes" id="UP000325003"/>
    </source>
</evidence>
<comment type="caution">
    <text evidence="1">The sequence shown here is derived from an EMBL/GenBank/DDBJ whole genome shotgun (WGS) entry which is preliminary data.</text>
</comment>
<dbReference type="AlphaFoldDB" id="A0A5B1LHG2"/>
<sequence length="381" mass="44041">MARGRFYFDWDNYQTMVGLLARNRDSQRGRRTYRAFKYGVPLVAGVHAACFALDPVVSAKLRRTEVRRPVFSIGHARSGTTYQHRLMTADPQFSYLLMWEMFFPSLIEKRALRLLLAADTRLGGRFQRKVKEMEEQALAETNDMHQTGLFAAEEDEFLLTSSLASGFWMVLFPYVGTLDFHAIDRWPQEKRRRAMEFYRECVRRQLALNDKPLHLSKNANFAGRMETLIQTFPDARIIIPIRNPQQTIPSLLKMMQTAWRQQGHDEELIQGSLRVLAEQSYETYRHPFEVLAAHPEVRATVLDYRDLVADPGAAMRKVYDDLDLDLTPEAVATFDAAGKRGAHETSHRYSLEEFGLESGEIHDRLADLFDHYRWDTEGADA</sequence>
<accession>A0A5B1LHG2</accession>
<keyword evidence="1" id="KW-0808">Transferase</keyword>
<keyword evidence="2" id="KW-1185">Reference proteome</keyword>
<reference evidence="1 2" key="1">
    <citation type="submission" date="2019-09" db="EMBL/GenBank/DDBJ databases">
        <title>Nocardioides panacisoli sp. nov., isolated from the soil of a ginseng field.</title>
        <authorList>
            <person name="Cho C."/>
        </authorList>
    </citation>
    <scope>NUCLEOTIDE SEQUENCE [LARGE SCALE GENOMIC DNA]</scope>
    <source>
        <strain evidence="1 2">BN130099</strain>
    </source>
</reference>
<dbReference type="PANTHER" id="PTHR36451:SF1">
    <property type="entry name" value="OMEGA-HYDROXY-BETA-DIHYDROMENAQUINONE-9 SULFOTRANSFERASE STF3"/>
    <property type="match status" value="1"/>
</dbReference>
<protein>
    <submittedName>
        <fullName evidence="1">Sulfotransferase</fullName>
    </submittedName>
</protein>
<evidence type="ECO:0000313" key="1">
    <source>
        <dbReference type="EMBL" id="KAA1420161.1"/>
    </source>
</evidence>
<proteinExistence type="predicted"/>
<dbReference type="InterPro" id="IPR027417">
    <property type="entry name" value="P-loop_NTPase"/>
</dbReference>
<dbReference type="InterPro" id="IPR052736">
    <property type="entry name" value="Stf3_sulfotransferase"/>
</dbReference>
<dbReference type="RefSeq" id="WP_149727585.1">
    <property type="nucleotide sequence ID" value="NZ_VUJV01000002.1"/>
</dbReference>
<dbReference type="EMBL" id="VUJV01000002">
    <property type="protein sequence ID" value="KAA1420161.1"/>
    <property type="molecule type" value="Genomic_DNA"/>
</dbReference>
<organism evidence="1 2">
    <name type="scientific">Nocardioides humilatus</name>
    <dbReference type="NCBI Taxonomy" id="2607660"/>
    <lineage>
        <taxon>Bacteria</taxon>
        <taxon>Bacillati</taxon>
        <taxon>Actinomycetota</taxon>
        <taxon>Actinomycetes</taxon>
        <taxon>Propionibacteriales</taxon>
        <taxon>Nocardioidaceae</taxon>
        <taxon>Nocardioides</taxon>
    </lineage>
</organism>
<dbReference type="SUPFAM" id="SSF52540">
    <property type="entry name" value="P-loop containing nucleoside triphosphate hydrolases"/>
    <property type="match status" value="1"/>
</dbReference>
<dbReference type="Pfam" id="PF13469">
    <property type="entry name" value="Sulfotransfer_3"/>
    <property type="match status" value="1"/>
</dbReference>
<reference evidence="1 2" key="2">
    <citation type="submission" date="2019-09" db="EMBL/GenBank/DDBJ databases">
        <authorList>
            <person name="Jin C."/>
        </authorList>
    </citation>
    <scope>NUCLEOTIDE SEQUENCE [LARGE SCALE GENOMIC DNA]</scope>
    <source>
        <strain evidence="1 2">BN130099</strain>
    </source>
</reference>
<dbReference type="Proteomes" id="UP000325003">
    <property type="component" value="Unassembled WGS sequence"/>
</dbReference>
<name>A0A5B1LHG2_9ACTN</name>
<dbReference type="PANTHER" id="PTHR36451">
    <property type="entry name" value="PAPS-DEPENDENT SULFOTRANSFERASE STF3"/>
    <property type="match status" value="1"/>
</dbReference>
<dbReference type="Gene3D" id="3.40.50.300">
    <property type="entry name" value="P-loop containing nucleotide triphosphate hydrolases"/>
    <property type="match status" value="1"/>
</dbReference>
<dbReference type="GO" id="GO:0016740">
    <property type="term" value="F:transferase activity"/>
    <property type="evidence" value="ECO:0007669"/>
    <property type="project" value="UniProtKB-KW"/>
</dbReference>
<gene>
    <name evidence="1" type="ORF">F0U44_06945</name>
</gene>